<protein>
    <submittedName>
        <fullName evidence="3">Uncharacterized protein</fullName>
    </submittedName>
</protein>
<comment type="caution">
    <text evidence="3">The sequence shown here is derived from an EMBL/GenBank/DDBJ whole genome shotgun (WGS) entry which is preliminary data.</text>
</comment>
<organism evidence="3 4">
    <name type="scientific">Plectosphaerella cucumerina</name>
    <dbReference type="NCBI Taxonomy" id="40658"/>
    <lineage>
        <taxon>Eukaryota</taxon>
        <taxon>Fungi</taxon>
        <taxon>Dikarya</taxon>
        <taxon>Ascomycota</taxon>
        <taxon>Pezizomycotina</taxon>
        <taxon>Sordariomycetes</taxon>
        <taxon>Hypocreomycetidae</taxon>
        <taxon>Glomerellales</taxon>
        <taxon>Plectosphaerellaceae</taxon>
        <taxon>Plectosphaerella</taxon>
    </lineage>
</organism>
<dbReference type="OrthoDB" id="3231000at2759"/>
<sequence length="425" mass="46857">MSTLLLYGRLRRVPIPSLMLLRGYTVSLGSLNLFCKARNLLKYGYLNATFWSISIFPYFLPDKSLHFSAPGDLNEDVALSWNRASILRPQFTKVWDCISTAQTRTSAGGRIEGAHYITTPGNYGTSMCSCEKKQPPTPISVQRQAAHLTEHRVSASFDSLQNIHTLPRDSQAVMDLVFDTAREKLESTGHHGPASALKSIQLEAGAKLRTVKYVVDDLVKRLSSYAETRTAHNHRDQASSIKRLTALASVSFPVSLASGILSMGRRGVDLDLIWFDFFGVSLLLIAIAGAIYHIMRISHLLLTKWGVSVAFSYQAAVRRRQVTTMELYDSVTGLAAFQLWKISSSGLVSTLCKLVVPIPFTLLFSGGMFGNLDRSLKALRVNVSAAASHRHSLLRPELNRSSENAGPPVFAQSDTRRTSSAPARK</sequence>
<keyword evidence="2" id="KW-0812">Transmembrane</keyword>
<feature type="region of interest" description="Disordered" evidence="1">
    <location>
        <begin position="396"/>
        <end position="425"/>
    </location>
</feature>
<name>A0A8K0X3Z3_9PEZI</name>
<proteinExistence type="predicted"/>
<evidence type="ECO:0000313" key="4">
    <source>
        <dbReference type="Proteomes" id="UP000813385"/>
    </source>
</evidence>
<keyword evidence="4" id="KW-1185">Reference proteome</keyword>
<gene>
    <name evidence="3" type="ORF">B0T11DRAFT_298516</name>
</gene>
<evidence type="ECO:0000313" key="3">
    <source>
        <dbReference type="EMBL" id="KAH7363221.1"/>
    </source>
</evidence>
<accession>A0A8K0X3Z3</accession>
<evidence type="ECO:0000256" key="2">
    <source>
        <dbReference type="SAM" id="Phobius"/>
    </source>
</evidence>
<dbReference type="EMBL" id="JAGPXD010000003">
    <property type="protein sequence ID" value="KAH7363221.1"/>
    <property type="molecule type" value="Genomic_DNA"/>
</dbReference>
<keyword evidence="2" id="KW-0472">Membrane</keyword>
<dbReference type="Proteomes" id="UP000813385">
    <property type="component" value="Unassembled WGS sequence"/>
</dbReference>
<dbReference type="AlphaFoldDB" id="A0A8K0X3Z3"/>
<keyword evidence="2" id="KW-1133">Transmembrane helix</keyword>
<evidence type="ECO:0000256" key="1">
    <source>
        <dbReference type="SAM" id="MobiDB-lite"/>
    </source>
</evidence>
<reference evidence="3" key="1">
    <citation type="journal article" date="2021" name="Nat. Commun.">
        <title>Genetic determinants of endophytism in the Arabidopsis root mycobiome.</title>
        <authorList>
            <person name="Mesny F."/>
            <person name="Miyauchi S."/>
            <person name="Thiergart T."/>
            <person name="Pickel B."/>
            <person name="Atanasova L."/>
            <person name="Karlsson M."/>
            <person name="Huettel B."/>
            <person name="Barry K.W."/>
            <person name="Haridas S."/>
            <person name="Chen C."/>
            <person name="Bauer D."/>
            <person name="Andreopoulos W."/>
            <person name="Pangilinan J."/>
            <person name="LaButti K."/>
            <person name="Riley R."/>
            <person name="Lipzen A."/>
            <person name="Clum A."/>
            <person name="Drula E."/>
            <person name="Henrissat B."/>
            <person name="Kohler A."/>
            <person name="Grigoriev I.V."/>
            <person name="Martin F.M."/>
            <person name="Hacquard S."/>
        </authorList>
    </citation>
    <scope>NUCLEOTIDE SEQUENCE</scope>
    <source>
        <strain evidence="3">MPI-CAGE-AT-0016</strain>
    </source>
</reference>
<feature type="transmembrane region" description="Helical" evidence="2">
    <location>
        <begin position="273"/>
        <end position="295"/>
    </location>
</feature>